<evidence type="ECO:0000256" key="1">
    <source>
        <dbReference type="SAM" id="MobiDB-lite"/>
    </source>
</evidence>
<sequence>MFPVARIRSDRASISVTPSPPFDANALLRRFSAPSPYTGLNPATSQSAAQPTAGPSSQDHGIVPPSKILFDTAHEYILTSRGRDYAAVIVASRAHNVLDPPLLYFGDELNGVILLPRDNLSDMLRMEVVFQLFESDPISPSFENKHILLPQQVDESCISGGRFSWPFVFTPPPVLSSSSSSTAASSRGDSSLGHLSPSGHRIRPRIQLIVTIYRRGRLTRNVGLRQPIHYEPLPDPVITSSPSLLSTELPSTNSGESPGLTVDSAWPQQKCPKVVVRGVIFHQLQVSVECKLIVPVSHPVSDVIPLRLIMTSESPQALELLAVSHAIDVRLLKALVFGDVAKIHPFTLRNRSSYHRTDWAAKAHWEANPRAWEVPSSDEHPQVRWRIKLNGTLHREPNVKITESFEERGTALMYFVSLFPFRSADFRPASDPNKELFMAKLPITRQR</sequence>
<dbReference type="EMBL" id="JAKELL010000031">
    <property type="protein sequence ID" value="KAH8990332.1"/>
    <property type="molecule type" value="Genomic_DNA"/>
</dbReference>
<organism evidence="2 3">
    <name type="scientific">Lactarius akahatsu</name>
    <dbReference type="NCBI Taxonomy" id="416441"/>
    <lineage>
        <taxon>Eukaryota</taxon>
        <taxon>Fungi</taxon>
        <taxon>Dikarya</taxon>
        <taxon>Basidiomycota</taxon>
        <taxon>Agaricomycotina</taxon>
        <taxon>Agaricomycetes</taxon>
        <taxon>Russulales</taxon>
        <taxon>Russulaceae</taxon>
        <taxon>Lactarius</taxon>
    </lineage>
</organism>
<feature type="region of interest" description="Disordered" evidence="1">
    <location>
        <begin position="39"/>
        <end position="61"/>
    </location>
</feature>
<keyword evidence="3" id="KW-1185">Reference proteome</keyword>
<comment type="caution">
    <text evidence="2">The sequence shown here is derived from an EMBL/GenBank/DDBJ whole genome shotgun (WGS) entry which is preliminary data.</text>
</comment>
<accession>A0AAD4QCZ0</accession>
<reference evidence="2" key="1">
    <citation type="submission" date="2022-01" db="EMBL/GenBank/DDBJ databases">
        <title>Comparative genomics reveals a dynamic genome evolution in the ectomycorrhizal milk-cap (Lactarius) mushrooms.</title>
        <authorList>
            <consortium name="DOE Joint Genome Institute"/>
            <person name="Lebreton A."/>
            <person name="Tang N."/>
            <person name="Kuo A."/>
            <person name="LaButti K."/>
            <person name="Drula E."/>
            <person name="Barry K."/>
            <person name="Clum A."/>
            <person name="Lipzen A."/>
            <person name="Mousain D."/>
            <person name="Ng V."/>
            <person name="Wang R."/>
            <person name="Wang X."/>
            <person name="Dai Y."/>
            <person name="Henrissat B."/>
            <person name="Grigoriev I.V."/>
            <person name="Guerin-Laguette A."/>
            <person name="Yu F."/>
            <person name="Martin F.M."/>
        </authorList>
    </citation>
    <scope>NUCLEOTIDE SEQUENCE</scope>
    <source>
        <strain evidence="2">QP</strain>
    </source>
</reference>
<gene>
    <name evidence="2" type="ORF">EDB92DRAFT_1946674</name>
</gene>
<dbReference type="AlphaFoldDB" id="A0AAD4QCZ0"/>
<name>A0AAD4QCZ0_9AGAM</name>
<evidence type="ECO:0000313" key="2">
    <source>
        <dbReference type="EMBL" id="KAH8990332.1"/>
    </source>
</evidence>
<evidence type="ECO:0000313" key="3">
    <source>
        <dbReference type="Proteomes" id="UP001201163"/>
    </source>
</evidence>
<dbReference type="Proteomes" id="UP001201163">
    <property type="component" value="Unassembled WGS sequence"/>
</dbReference>
<protein>
    <submittedName>
        <fullName evidence="2">Uncharacterized protein</fullName>
    </submittedName>
</protein>
<feature type="compositionally biased region" description="Low complexity" evidence="1">
    <location>
        <begin position="178"/>
        <end position="191"/>
    </location>
</feature>
<feature type="compositionally biased region" description="Polar residues" evidence="1">
    <location>
        <begin position="41"/>
        <end position="59"/>
    </location>
</feature>
<feature type="region of interest" description="Disordered" evidence="1">
    <location>
        <begin position="178"/>
        <end position="199"/>
    </location>
</feature>
<proteinExistence type="predicted"/>